<dbReference type="Proteomes" id="UP000716291">
    <property type="component" value="Unassembled WGS sequence"/>
</dbReference>
<comment type="caution">
    <text evidence="2">The sequence shown here is derived from an EMBL/GenBank/DDBJ whole genome shotgun (WGS) entry which is preliminary data.</text>
</comment>
<accession>A0A9P6XF77</accession>
<evidence type="ECO:0000313" key="2">
    <source>
        <dbReference type="EMBL" id="KAG1312292.1"/>
    </source>
</evidence>
<name>A0A9P6XF77_RHIOR</name>
<organism evidence="2 3">
    <name type="scientific">Rhizopus oryzae</name>
    <name type="common">Mucormycosis agent</name>
    <name type="synonym">Rhizopus arrhizus var. delemar</name>
    <dbReference type="NCBI Taxonomy" id="64495"/>
    <lineage>
        <taxon>Eukaryota</taxon>
        <taxon>Fungi</taxon>
        <taxon>Fungi incertae sedis</taxon>
        <taxon>Mucoromycota</taxon>
        <taxon>Mucoromycotina</taxon>
        <taxon>Mucoromycetes</taxon>
        <taxon>Mucorales</taxon>
        <taxon>Mucorineae</taxon>
        <taxon>Rhizopodaceae</taxon>
        <taxon>Rhizopus</taxon>
    </lineage>
</organism>
<evidence type="ECO:0000313" key="3">
    <source>
        <dbReference type="Proteomes" id="UP000716291"/>
    </source>
</evidence>
<reference evidence="2" key="1">
    <citation type="journal article" date="2020" name="Microb. Genom.">
        <title>Genetic diversity of clinical and environmental Mucorales isolates obtained from an investigation of mucormycosis cases among solid organ transplant recipients.</title>
        <authorList>
            <person name="Nguyen M.H."/>
            <person name="Kaul D."/>
            <person name="Muto C."/>
            <person name="Cheng S.J."/>
            <person name="Richter R.A."/>
            <person name="Bruno V.M."/>
            <person name="Liu G."/>
            <person name="Beyhan S."/>
            <person name="Sundermann A.J."/>
            <person name="Mounaud S."/>
            <person name="Pasculle A.W."/>
            <person name="Nierman W.C."/>
            <person name="Driscoll E."/>
            <person name="Cumbie R."/>
            <person name="Clancy C.J."/>
            <person name="Dupont C.L."/>
        </authorList>
    </citation>
    <scope>NUCLEOTIDE SEQUENCE</scope>
    <source>
        <strain evidence="2">GL11</strain>
    </source>
</reference>
<evidence type="ECO:0000256" key="1">
    <source>
        <dbReference type="SAM" id="SignalP"/>
    </source>
</evidence>
<sequence length="266" mass="30588">MTNINILSYILSFIGFGTSAETKKETESPSCSFLSASTCIVNHPDEQDEKSLMRETYDGLDWLNQLSNATLCQILTSAISNYPPLADHIQSYYRFGKKNHNQQDIWLSELISLSQKAKKIAHSLDHCRISEQFSRATEIAVSLHRLLSRFTQDVSLHGPSHVALFGLILIAQESLSTPTEVRQQIFSHDKFGRVLILEMTSVLKNFKMPLLSSSDWFRVSGKEEDWLVVLEQACLKMARYDVTWEYRREYQDVPTIAARYYKHYAH</sequence>
<dbReference type="EMBL" id="JAANQT010000297">
    <property type="protein sequence ID" value="KAG1312292.1"/>
    <property type="molecule type" value="Genomic_DNA"/>
</dbReference>
<protein>
    <submittedName>
        <fullName evidence="2">Uncharacterized protein</fullName>
    </submittedName>
</protein>
<keyword evidence="3" id="KW-1185">Reference proteome</keyword>
<keyword evidence="1" id="KW-0732">Signal</keyword>
<gene>
    <name evidence="2" type="ORF">G6F64_003141</name>
</gene>
<dbReference type="AlphaFoldDB" id="A0A9P6XF77"/>
<proteinExistence type="predicted"/>
<feature type="signal peptide" evidence="1">
    <location>
        <begin position="1"/>
        <end position="19"/>
    </location>
</feature>
<feature type="chain" id="PRO_5040421132" evidence="1">
    <location>
        <begin position="20"/>
        <end position="266"/>
    </location>
</feature>
<dbReference type="OrthoDB" id="2275837at2759"/>